<evidence type="ECO:0000313" key="4">
    <source>
        <dbReference type="Proteomes" id="UP000002432"/>
    </source>
</evidence>
<reference evidence="3 4" key="1">
    <citation type="journal article" date="2009" name="Appl. Environ. Microbiol.">
        <title>Three genomes from the phylum Acidobacteria provide insight into the lifestyles of these microorganisms in soils.</title>
        <authorList>
            <person name="Ward N.L."/>
            <person name="Challacombe J.F."/>
            <person name="Janssen P.H."/>
            <person name="Henrissat B."/>
            <person name="Coutinho P.M."/>
            <person name="Wu M."/>
            <person name="Xie G."/>
            <person name="Haft D.H."/>
            <person name="Sait M."/>
            <person name="Badger J."/>
            <person name="Barabote R.D."/>
            <person name="Bradley B."/>
            <person name="Brettin T.S."/>
            <person name="Brinkac L.M."/>
            <person name="Bruce D."/>
            <person name="Creasy T."/>
            <person name="Daugherty S.C."/>
            <person name="Davidsen T.M."/>
            <person name="DeBoy R.T."/>
            <person name="Detter J.C."/>
            <person name="Dodson R.J."/>
            <person name="Durkin A.S."/>
            <person name="Ganapathy A."/>
            <person name="Gwinn-Giglio M."/>
            <person name="Han C.S."/>
            <person name="Khouri H."/>
            <person name="Kiss H."/>
            <person name="Kothari S.P."/>
            <person name="Madupu R."/>
            <person name="Nelson K.E."/>
            <person name="Nelson W.C."/>
            <person name="Paulsen I."/>
            <person name="Penn K."/>
            <person name="Ren Q."/>
            <person name="Rosovitz M.J."/>
            <person name="Selengut J.D."/>
            <person name="Shrivastava S."/>
            <person name="Sullivan S.A."/>
            <person name="Tapia R."/>
            <person name="Thompson L.S."/>
            <person name="Watkins K.L."/>
            <person name="Yang Q."/>
            <person name="Yu C."/>
            <person name="Zafar N."/>
            <person name="Zhou L."/>
            <person name="Kuske C.R."/>
        </authorList>
    </citation>
    <scope>NUCLEOTIDE SEQUENCE [LARGE SCALE GENOMIC DNA]</scope>
    <source>
        <strain evidence="3 4">Ellin345</strain>
    </source>
</reference>
<sequence length="790" mass="85507">MTTFRLTVAVVLAFVSGATVLSPAQHEPPRAKIVSPHGALGLACENCHTYTAWRPLRAVPEFNHDKTKYPLRGTHVNVSCRQCHTSLVFSNVGMKCSDCHADFHRRQMGANCESCHTVKGWKVGIQAIQNHQNRFPLVGAHATTQCEDCHVGAASGKFAGLSTDCYSCHSKQFATPVLDHRSSGFPVTCESCHTMDTWLGAKFDHLKFTGFALTGMHAKLDCTACHLNGKFSGTPASCYGCHTKEYNGTTNPSHVNAGFPRDCGMCHSTSSWLRATFDHNKTKFPLTGGHKTVKCESCHIGGNFKSLPTDCSSCHLSLFKTTTNPSHTKAGFPTDCSICHTTANWTSASFDHGKYTKFPLTGTHQTLKCVDCHVGGNYTGTPASCSGCHMKDYTGAKTPNHAAAGFPTQCQMCHSTTAWKPSSFDHSKSKFPLTGAHSSVQCASCHVGGNYTTLPTDCVGCHLSQFKSVKDPNHVTLGWPTDCTICHTTATWADAHFDHTTYTKYPLSGKHATVACLSCHVGGKYAGTPADCASCHIKDYNGTTDPNHKAAGFPTDCSICHATAGWKPATFDHNKTKFPLTGQHTKVDCIACHKNGVYAGLPTTCVSCHLNDFNKTTSPNHKTSGFPTTCEVCHSTNGWIPASFDHSKTSFPLTGQHTKIKCDDCHKGSYNGSLPKDCYSCHKTDYNATSNPNHKAAMFPTTCNTCHNTTTWLGAVFNHTWFPIYSGSHAGRWTSCGDCHTNSANYAVFSCITCHQHSQANTDPHHKDVRGYSYGPTTCYSCHPTGTAGD</sequence>
<dbReference type="EMBL" id="CP000360">
    <property type="protein sequence ID" value="ABF39476.1"/>
    <property type="molecule type" value="Genomic_DNA"/>
</dbReference>
<evidence type="ECO:0000256" key="1">
    <source>
        <dbReference type="ARBA" id="ARBA00022729"/>
    </source>
</evidence>
<dbReference type="Gene3D" id="3.90.10.10">
    <property type="entry name" value="Cytochrome C3"/>
    <property type="match status" value="10"/>
</dbReference>
<protein>
    <submittedName>
        <fullName evidence="3">Uncharacterized protein</fullName>
    </submittedName>
</protein>
<feature type="chain" id="PRO_5004191800" evidence="2">
    <location>
        <begin position="25"/>
        <end position="790"/>
    </location>
</feature>
<dbReference type="EnsemblBacteria" id="ABF39476">
    <property type="protein sequence ID" value="ABF39476"/>
    <property type="gene ID" value="Acid345_0471"/>
</dbReference>
<dbReference type="InterPro" id="IPR051829">
    <property type="entry name" value="Multiheme_Cytochr_ET"/>
</dbReference>
<gene>
    <name evidence="3" type="ordered locus">Acid345_0471</name>
</gene>
<dbReference type="SUPFAM" id="SSF48695">
    <property type="entry name" value="Multiheme cytochromes"/>
    <property type="match status" value="2"/>
</dbReference>
<dbReference type="PANTHER" id="PTHR35038:SF8">
    <property type="entry name" value="C-TYPE POLYHEME CYTOCHROME OMCC"/>
    <property type="match status" value="1"/>
</dbReference>
<keyword evidence="1 2" id="KW-0732">Signal</keyword>
<proteinExistence type="predicted"/>
<dbReference type="KEGG" id="aba:Acid345_0471"/>
<dbReference type="HOGENOM" id="CLU_019599_0_0_0"/>
<evidence type="ECO:0000256" key="2">
    <source>
        <dbReference type="SAM" id="SignalP"/>
    </source>
</evidence>
<dbReference type="InterPro" id="IPR036280">
    <property type="entry name" value="Multihaem_cyt_sf"/>
</dbReference>
<dbReference type="Proteomes" id="UP000002432">
    <property type="component" value="Chromosome"/>
</dbReference>
<name>Q1IUH4_KORVE</name>
<dbReference type="RefSeq" id="WP_011521278.1">
    <property type="nucleotide sequence ID" value="NC_008009.1"/>
</dbReference>
<evidence type="ECO:0000313" key="3">
    <source>
        <dbReference type="EMBL" id="ABF39476.1"/>
    </source>
</evidence>
<dbReference type="PANTHER" id="PTHR35038">
    <property type="entry name" value="DISSIMILATORY SULFITE REDUCTASE SIRA"/>
    <property type="match status" value="1"/>
</dbReference>
<accession>Q1IUH4</accession>
<dbReference type="AlphaFoldDB" id="Q1IUH4"/>
<dbReference type="STRING" id="204669.Acid345_0471"/>
<keyword evidence="4" id="KW-1185">Reference proteome</keyword>
<organism evidence="3 4">
    <name type="scientific">Koribacter versatilis (strain Ellin345)</name>
    <dbReference type="NCBI Taxonomy" id="204669"/>
    <lineage>
        <taxon>Bacteria</taxon>
        <taxon>Pseudomonadati</taxon>
        <taxon>Acidobacteriota</taxon>
        <taxon>Terriglobia</taxon>
        <taxon>Terriglobales</taxon>
        <taxon>Candidatus Korobacteraceae</taxon>
        <taxon>Candidatus Korobacter</taxon>
    </lineage>
</organism>
<dbReference type="OrthoDB" id="9814800at2"/>
<feature type="signal peptide" evidence="2">
    <location>
        <begin position="1"/>
        <end position="24"/>
    </location>
</feature>
<dbReference type="eggNOG" id="COG0484">
    <property type="taxonomic scope" value="Bacteria"/>
</dbReference>